<dbReference type="CDD" id="cd01439">
    <property type="entry name" value="TCCD_inducible_PARP_like"/>
    <property type="match status" value="1"/>
</dbReference>
<reference evidence="11" key="1">
    <citation type="submission" date="2025-08" db="UniProtKB">
        <authorList>
            <consortium name="Ensembl"/>
        </authorList>
    </citation>
    <scope>IDENTIFICATION</scope>
</reference>
<dbReference type="Gene3D" id="3.40.220.10">
    <property type="entry name" value="Leucine Aminopeptidase, subunit E, domain 1"/>
    <property type="match status" value="2"/>
</dbReference>
<dbReference type="GO" id="GO:0070212">
    <property type="term" value="P:protein poly-ADP-ribosylation"/>
    <property type="evidence" value="ECO:0007669"/>
    <property type="project" value="TreeGrafter"/>
</dbReference>
<dbReference type="GO" id="GO:0010629">
    <property type="term" value="P:negative regulation of gene expression"/>
    <property type="evidence" value="ECO:0007669"/>
    <property type="project" value="TreeGrafter"/>
</dbReference>
<accession>A0A8C5R8V6</accession>
<keyword evidence="5" id="KW-0539">Nucleus</keyword>
<dbReference type="Ensembl" id="ENSLLET00000051195.1">
    <property type="protein sequence ID" value="ENSLLEP00000049275.1"/>
    <property type="gene ID" value="ENSLLEG00000031018.1"/>
</dbReference>
<dbReference type="GO" id="GO:0003950">
    <property type="term" value="F:NAD+ poly-ADP-ribosyltransferase activity"/>
    <property type="evidence" value="ECO:0007669"/>
    <property type="project" value="UniProtKB-UniRule"/>
</dbReference>
<dbReference type="SUPFAM" id="SSF56399">
    <property type="entry name" value="ADP-ribosylation"/>
    <property type="match status" value="1"/>
</dbReference>
<evidence type="ECO:0000256" key="6">
    <source>
        <dbReference type="ARBA" id="ARBA00024347"/>
    </source>
</evidence>
<dbReference type="PROSITE" id="PS51154">
    <property type="entry name" value="MACRO"/>
    <property type="match status" value="2"/>
</dbReference>
<keyword evidence="4 7" id="KW-0520">NAD</keyword>
<feature type="region of interest" description="Disordered" evidence="8">
    <location>
        <begin position="1"/>
        <end position="33"/>
    </location>
</feature>
<dbReference type="SUPFAM" id="SSF52949">
    <property type="entry name" value="Macro domain-like"/>
    <property type="match status" value="2"/>
</dbReference>
<dbReference type="PANTHER" id="PTHR14453:SF104">
    <property type="entry name" value="POLY [ADP-RIBOSE] POLYMERASE"/>
    <property type="match status" value="1"/>
</dbReference>
<sequence length="600" mass="64774">ADAKKNNVMRNGAGFETENTNPDPKSHINSKRSTDSDITLTLKQAQMTDVIVNSVGKDLILSSGGASKVLFEKAGKGLQVELDKLCLMNQVVDGSVFVTSGGQLSCTEVYHAVVPQWDGQMNTSEKILQEIVSVCLNTAAARRMNSIAFPAIGTGIMGFPKAKVAAIMFDEILSFSSRIKLQSLQEVHLVLHPSDAESIKVKHTANSQNKVTSSVGAVTSPAPGVHEMVIRSVICQVKVGDITKEDADIIVNSSNHTFNQRAGVGSALIFALSCCVFVESSLSAAQPNKRFILTQNGNLQCKRILHIYIKKTAADVKRAVCDVLQECEAQQFTSVAFPALGTGAARLPAAAVADAMLDALLEFATSSSVRHVQKVKVIVFQQTMVNDFSSSMTKKAASGQTKNTSFFSKITGTSKPLPINVSVCVCRSSHDSGSRVGSSTSGPAGPIERIQNSPLWLNYKIKKQSIDSRNGNANNEKQLFHGTDPNTILHVNHNGFNRSYAGKNAASYGNGTYFAVNAMYSAHDRYSRPDSNGYKYMYLTRVITGVYCVGTQGMVAPPAKNPSNTTDLYDSVTDNMAKPSMFVIFNDIQAYPEYLITFSK</sequence>
<dbReference type="GO" id="GO:0005737">
    <property type="term" value="C:cytoplasm"/>
    <property type="evidence" value="ECO:0007669"/>
    <property type="project" value="TreeGrafter"/>
</dbReference>
<evidence type="ECO:0000313" key="12">
    <source>
        <dbReference type="Proteomes" id="UP000694569"/>
    </source>
</evidence>
<dbReference type="SMART" id="SM00506">
    <property type="entry name" value="A1pp"/>
    <property type="match status" value="2"/>
</dbReference>
<dbReference type="EC" id="2.4.2.-" evidence="7"/>
<keyword evidence="12" id="KW-1185">Reference proteome</keyword>
<feature type="domain" description="Macro" evidence="10">
    <location>
        <begin position="222"/>
        <end position="396"/>
    </location>
</feature>
<dbReference type="Proteomes" id="UP000694569">
    <property type="component" value="Unplaced"/>
</dbReference>
<feature type="domain" description="Macro" evidence="10">
    <location>
        <begin position="18"/>
        <end position="208"/>
    </location>
</feature>
<dbReference type="GO" id="GO:0003714">
    <property type="term" value="F:transcription corepressor activity"/>
    <property type="evidence" value="ECO:0007669"/>
    <property type="project" value="TreeGrafter"/>
</dbReference>
<keyword evidence="2 7" id="KW-0328">Glycosyltransferase</keyword>
<evidence type="ECO:0000256" key="7">
    <source>
        <dbReference type="RuleBase" id="RU362114"/>
    </source>
</evidence>
<name>A0A8C5R8V6_9ANUR</name>
<evidence type="ECO:0000313" key="11">
    <source>
        <dbReference type="Ensembl" id="ENSLLEP00000049275.1"/>
    </source>
</evidence>
<evidence type="ECO:0000256" key="4">
    <source>
        <dbReference type="ARBA" id="ARBA00023027"/>
    </source>
</evidence>
<dbReference type="InterPro" id="IPR052056">
    <property type="entry name" value="Mono-ARTD/PARP"/>
</dbReference>
<proteinExistence type="inferred from homology"/>
<evidence type="ECO:0000259" key="10">
    <source>
        <dbReference type="PROSITE" id="PS51154"/>
    </source>
</evidence>
<dbReference type="GO" id="GO:0005634">
    <property type="term" value="C:nucleus"/>
    <property type="evidence" value="ECO:0007669"/>
    <property type="project" value="UniProtKB-SubCell"/>
</dbReference>
<dbReference type="Pfam" id="PF01661">
    <property type="entry name" value="Macro"/>
    <property type="match status" value="2"/>
</dbReference>
<dbReference type="PROSITE" id="PS51059">
    <property type="entry name" value="PARP_CATALYTIC"/>
    <property type="match status" value="1"/>
</dbReference>
<dbReference type="AlphaFoldDB" id="A0A8C5R8V6"/>
<dbReference type="Gene3D" id="3.90.228.10">
    <property type="match status" value="1"/>
</dbReference>
<dbReference type="GO" id="GO:1990404">
    <property type="term" value="F:NAD+-protein mono-ADP-ribosyltransferase activity"/>
    <property type="evidence" value="ECO:0007669"/>
    <property type="project" value="TreeGrafter"/>
</dbReference>
<evidence type="ECO:0000256" key="5">
    <source>
        <dbReference type="ARBA" id="ARBA00023242"/>
    </source>
</evidence>
<dbReference type="Pfam" id="PF00644">
    <property type="entry name" value="PARP"/>
    <property type="match status" value="1"/>
</dbReference>
<evidence type="ECO:0000256" key="2">
    <source>
        <dbReference type="ARBA" id="ARBA00022676"/>
    </source>
</evidence>
<feature type="domain" description="PARP catalytic" evidence="9">
    <location>
        <begin position="408"/>
        <end position="600"/>
    </location>
</feature>
<comment type="similarity">
    <text evidence="6">Belongs to the ARTD/PARP family.</text>
</comment>
<evidence type="ECO:0000256" key="1">
    <source>
        <dbReference type="ARBA" id="ARBA00004123"/>
    </source>
</evidence>
<dbReference type="InterPro" id="IPR043472">
    <property type="entry name" value="Macro_dom-like"/>
</dbReference>
<protein>
    <recommendedName>
        <fullName evidence="7">Poly [ADP-ribose] polymerase</fullName>
        <shortName evidence="7">PARP</shortName>
        <ecNumber evidence="7">2.4.2.-</ecNumber>
    </recommendedName>
</protein>
<dbReference type="FunFam" id="3.90.228.10:FF:000008">
    <property type="entry name" value="Poly [ADP-ribose] polymerase"/>
    <property type="match status" value="1"/>
</dbReference>
<dbReference type="InterPro" id="IPR012317">
    <property type="entry name" value="Poly(ADP-ribose)pol_cat_dom"/>
</dbReference>
<comment type="subcellular location">
    <subcellularLocation>
        <location evidence="1">Nucleus</location>
    </subcellularLocation>
</comment>
<organism evidence="11 12">
    <name type="scientific">Leptobrachium leishanense</name>
    <name type="common">Leishan spiny toad</name>
    <dbReference type="NCBI Taxonomy" id="445787"/>
    <lineage>
        <taxon>Eukaryota</taxon>
        <taxon>Metazoa</taxon>
        <taxon>Chordata</taxon>
        <taxon>Craniata</taxon>
        <taxon>Vertebrata</taxon>
        <taxon>Euteleostomi</taxon>
        <taxon>Amphibia</taxon>
        <taxon>Batrachia</taxon>
        <taxon>Anura</taxon>
        <taxon>Pelobatoidea</taxon>
        <taxon>Megophryidae</taxon>
        <taxon>Leptobrachium</taxon>
    </lineage>
</organism>
<reference evidence="11" key="2">
    <citation type="submission" date="2025-09" db="UniProtKB">
        <authorList>
            <consortium name="Ensembl"/>
        </authorList>
    </citation>
    <scope>IDENTIFICATION</scope>
</reference>
<evidence type="ECO:0000256" key="3">
    <source>
        <dbReference type="ARBA" id="ARBA00022679"/>
    </source>
</evidence>
<dbReference type="PANTHER" id="PTHR14453">
    <property type="entry name" value="PARP/ZINC FINGER CCCH TYPE DOMAIN CONTAINING PROTEIN"/>
    <property type="match status" value="1"/>
</dbReference>
<dbReference type="GeneTree" id="ENSGT00940000154311"/>
<keyword evidence="3 7" id="KW-0808">Transferase</keyword>
<evidence type="ECO:0000259" key="9">
    <source>
        <dbReference type="PROSITE" id="PS51059"/>
    </source>
</evidence>
<evidence type="ECO:0000256" key="8">
    <source>
        <dbReference type="SAM" id="MobiDB-lite"/>
    </source>
</evidence>
<dbReference type="InterPro" id="IPR002589">
    <property type="entry name" value="Macro_dom"/>
</dbReference>